<evidence type="ECO:0000313" key="2">
    <source>
        <dbReference type="Proteomes" id="UP000527616"/>
    </source>
</evidence>
<accession>A0A7Z0DB16</accession>
<dbReference type="InterPro" id="IPR027417">
    <property type="entry name" value="P-loop_NTPase"/>
</dbReference>
<dbReference type="EMBL" id="JACBZS010000001">
    <property type="protein sequence ID" value="NYI72188.1"/>
    <property type="molecule type" value="Genomic_DNA"/>
</dbReference>
<proteinExistence type="predicted"/>
<sequence>MIVWVNGAFGAGKTQTAHELRRRLGRGWVADPELPGFGLQRMLPGPLRSDFQEFAAWRSGVAEMLARADGGREQPVIAPMTLVDDAYFAEIVGGLRAAGHDVRHVALQASPQTLRRRLAVRQWKRRDLWALEQIDRCVAALRRPEYAEAVPTDGRSIDQVVEAVAAALGLELARPALGPLAARAYRLRVQLAHIRVGALL</sequence>
<protein>
    <submittedName>
        <fullName evidence="1">Uncharacterized protein</fullName>
    </submittedName>
</protein>
<comment type="caution">
    <text evidence="1">The sequence shown here is derived from an EMBL/GenBank/DDBJ whole genome shotgun (WGS) entry which is preliminary data.</text>
</comment>
<organism evidence="1 2">
    <name type="scientific">Naumannella cuiyingiana</name>
    <dbReference type="NCBI Taxonomy" id="1347891"/>
    <lineage>
        <taxon>Bacteria</taxon>
        <taxon>Bacillati</taxon>
        <taxon>Actinomycetota</taxon>
        <taxon>Actinomycetes</taxon>
        <taxon>Propionibacteriales</taxon>
        <taxon>Propionibacteriaceae</taxon>
        <taxon>Naumannella</taxon>
    </lineage>
</organism>
<name>A0A7Z0DB16_9ACTN</name>
<dbReference type="AlphaFoldDB" id="A0A7Z0DB16"/>
<keyword evidence="2" id="KW-1185">Reference proteome</keyword>
<dbReference type="Proteomes" id="UP000527616">
    <property type="component" value="Unassembled WGS sequence"/>
</dbReference>
<dbReference type="Gene3D" id="3.40.50.300">
    <property type="entry name" value="P-loop containing nucleotide triphosphate hydrolases"/>
    <property type="match status" value="1"/>
</dbReference>
<reference evidence="1 2" key="1">
    <citation type="submission" date="2020-07" db="EMBL/GenBank/DDBJ databases">
        <title>Sequencing the genomes of 1000 actinobacteria strains.</title>
        <authorList>
            <person name="Klenk H.-P."/>
        </authorList>
    </citation>
    <scope>NUCLEOTIDE SEQUENCE [LARGE SCALE GENOMIC DNA]</scope>
    <source>
        <strain evidence="1 2">DSM 103164</strain>
    </source>
</reference>
<dbReference type="RefSeq" id="WP_179445917.1">
    <property type="nucleotide sequence ID" value="NZ_JACBZS010000001.1"/>
</dbReference>
<evidence type="ECO:0000313" key="1">
    <source>
        <dbReference type="EMBL" id="NYI72188.1"/>
    </source>
</evidence>
<gene>
    <name evidence="1" type="ORF">GGQ54_002748</name>
</gene>
<dbReference type="SUPFAM" id="SSF52540">
    <property type="entry name" value="P-loop containing nucleoside triphosphate hydrolases"/>
    <property type="match status" value="1"/>
</dbReference>
<dbReference type="Pfam" id="PF13671">
    <property type="entry name" value="AAA_33"/>
    <property type="match status" value="1"/>
</dbReference>